<name>A0AAP0NKT4_9MAGN</name>
<comment type="caution">
    <text evidence="1">The sequence shown here is derived from an EMBL/GenBank/DDBJ whole genome shotgun (WGS) entry which is preliminary data.</text>
</comment>
<dbReference type="AlphaFoldDB" id="A0AAP0NKT4"/>
<protein>
    <submittedName>
        <fullName evidence="1">Uncharacterized protein</fullName>
    </submittedName>
</protein>
<evidence type="ECO:0000313" key="1">
    <source>
        <dbReference type="EMBL" id="KAK9111457.1"/>
    </source>
</evidence>
<proteinExistence type="predicted"/>
<accession>A0AAP0NKT4</accession>
<reference evidence="1 2" key="1">
    <citation type="submission" date="2024-01" db="EMBL/GenBank/DDBJ databases">
        <title>Genome assemblies of Stephania.</title>
        <authorList>
            <person name="Yang L."/>
        </authorList>
    </citation>
    <scope>NUCLEOTIDE SEQUENCE [LARGE SCALE GENOMIC DNA]</scope>
    <source>
        <strain evidence="1">JXDWG</strain>
        <tissue evidence="1">Leaf</tissue>
    </source>
</reference>
<dbReference type="EMBL" id="JBBNAG010000008">
    <property type="protein sequence ID" value="KAK9111457.1"/>
    <property type="molecule type" value="Genomic_DNA"/>
</dbReference>
<organism evidence="1 2">
    <name type="scientific">Stephania cephalantha</name>
    <dbReference type="NCBI Taxonomy" id="152367"/>
    <lineage>
        <taxon>Eukaryota</taxon>
        <taxon>Viridiplantae</taxon>
        <taxon>Streptophyta</taxon>
        <taxon>Embryophyta</taxon>
        <taxon>Tracheophyta</taxon>
        <taxon>Spermatophyta</taxon>
        <taxon>Magnoliopsida</taxon>
        <taxon>Ranunculales</taxon>
        <taxon>Menispermaceae</taxon>
        <taxon>Menispermoideae</taxon>
        <taxon>Cissampelideae</taxon>
        <taxon>Stephania</taxon>
    </lineage>
</organism>
<gene>
    <name evidence="1" type="ORF">Scep_018976</name>
</gene>
<sequence length="109" mass="11805">MAIEGPYNLEEIFQSVNFDFLTSLPEDEDFGEETLCIPNDALDGMPWYGATEKVARSFPSTPERGGRKEEVFSLWGREDAAVEDGAEGAEDAVQCVRGEVQVGEAGAGV</sequence>
<evidence type="ECO:0000313" key="2">
    <source>
        <dbReference type="Proteomes" id="UP001419268"/>
    </source>
</evidence>
<keyword evidence="2" id="KW-1185">Reference proteome</keyword>
<dbReference type="Proteomes" id="UP001419268">
    <property type="component" value="Unassembled WGS sequence"/>
</dbReference>